<protein>
    <submittedName>
        <fullName evidence="1">Uncharacterized protein</fullName>
    </submittedName>
</protein>
<dbReference type="RefSeq" id="XP_040787190.1">
    <property type="nucleotide sequence ID" value="XM_040927371.1"/>
</dbReference>
<feature type="non-terminal residue" evidence="1">
    <location>
        <position position="1"/>
    </location>
</feature>
<dbReference type="OrthoDB" id="10254945at2759"/>
<organism evidence="1 2">
    <name type="scientific">Cucurbitaria berberidis CBS 394.84</name>
    <dbReference type="NCBI Taxonomy" id="1168544"/>
    <lineage>
        <taxon>Eukaryota</taxon>
        <taxon>Fungi</taxon>
        <taxon>Dikarya</taxon>
        <taxon>Ascomycota</taxon>
        <taxon>Pezizomycotina</taxon>
        <taxon>Dothideomycetes</taxon>
        <taxon>Pleosporomycetidae</taxon>
        <taxon>Pleosporales</taxon>
        <taxon>Pleosporineae</taxon>
        <taxon>Cucurbitariaceae</taxon>
        <taxon>Cucurbitaria</taxon>
    </lineage>
</organism>
<dbReference type="GeneID" id="63844624"/>
<evidence type="ECO:0000313" key="1">
    <source>
        <dbReference type="EMBL" id="KAF1844627.1"/>
    </source>
</evidence>
<accession>A0A9P4L7S6</accession>
<sequence>QKKPTTPKTGSGINSLIAACNTNDRFKLLEDDNVLPSDLDNSIHPIFSWFPCNGRMKQMLQLASQFITHDSLLVFFVPLLYGRELTGAINATSKTYLSDPLANVPEAKITEYIAGVREALHCLGHSIVFEFTPPAKRVYARTIRSNDKPTHTSTCCPAFQRRYSAKIEIADYFRTYYDDERGYAAASRCAQFRHDFLFASTLVHELVHAIGVLRRGNLNEPHIRADCPDTEWGYGWEHFMFGSIINPQDRTGHGTHLLMRKIWSDPKVADKAGGKEYCDVPMSYIAQWFRNKTWGTIDEHGPTAIPPPTAHFKIQSSKKHCAWVVATDCPEVKSDLIALHNGWKEYTQKLQLSARSARGSSSPPAGVSVATKILWRLQTTEELQKTNVPFIVRIPKRMQQCLT</sequence>
<dbReference type="AlphaFoldDB" id="A0A9P4L7S6"/>
<comment type="caution">
    <text evidence="1">The sequence shown here is derived from an EMBL/GenBank/DDBJ whole genome shotgun (WGS) entry which is preliminary data.</text>
</comment>
<feature type="non-terminal residue" evidence="1">
    <location>
        <position position="403"/>
    </location>
</feature>
<proteinExistence type="predicted"/>
<reference evidence="1" key="1">
    <citation type="submission" date="2020-01" db="EMBL/GenBank/DDBJ databases">
        <authorList>
            <consortium name="DOE Joint Genome Institute"/>
            <person name="Haridas S."/>
            <person name="Albert R."/>
            <person name="Binder M."/>
            <person name="Bloem J."/>
            <person name="Labutti K."/>
            <person name="Salamov A."/>
            <person name="Andreopoulos B."/>
            <person name="Baker S.E."/>
            <person name="Barry K."/>
            <person name="Bills G."/>
            <person name="Bluhm B.H."/>
            <person name="Cannon C."/>
            <person name="Castanera R."/>
            <person name="Culley D.E."/>
            <person name="Daum C."/>
            <person name="Ezra D."/>
            <person name="Gonzalez J.B."/>
            <person name="Henrissat B."/>
            <person name="Kuo A."/>
            <person name="Liang C."/>
            <person name="Lipzen A."/>
            <person name="Lutzoni F."/>
            <person name="Magnuson J."/>
            <person name="Mondo S."/>
            <person name="Nolan M."/>
            <person name="Ohm R."/>
            <person name="Pangilinan J."/>
            <person name="Park H.-J."/>
            <person name="Ramirez L."/>
            <person name="Alfaro M."/>
            <person name="Sun H."/>
            <person name="Tritt A."/>
            <person name="Yoshinaga Y."/>
            <person name="Zwiers L.-H."/>
            <person name="Turgeon B.G."/>
            <person name="Goodwin S.B."/>
            <person name="Spatafora J.W."/>
            <person name="Crous P.W."/>
            <person name="Grigoriev I.V."/>
        </authorList>
    </citation>
    <scope>NUCLEOTIDE SEQUENCE</scope>
    <source>
        <strain evidence="1">CBS 394.84</strain>
    </source>
</reference>
<keyword evidence="2" id="KW-1185">Reference proteome</keyword>
<dbReference type="Proteomes" id="UP000800039">
    <property type="component" value="Unassembled WGS sequence"/>
</dbReference>
<evidence type="ECO:0000313" key="2">
    <source>
        <dbReference type="Proteomes" id="UP000800039"/>
    </source>
</evidence>
<gene>
    <name evidence="1" type="ORF">K460DRAFT_249139</name>
</gene>
<name>A0A9P4L7S6_9PLEO</name>
<dbReference type="EMBL" id="ML976616">
    <property type="protein sequence ID" value="KAF1844627.1"/>
    <property type="molecule type" value="Genomic_DNA"/>
</dbReference>